<keyword evidence="2" id="KW-1185">Reference proteome</keyword>
<dbReference type="RefSeq" id="YP_656559.1">
    <property type="nucleotide sequence ID" value="NC_008210.1"/>
</dbReference>
<dbReference type="Proteomes" id="UP000120576">
    <property type="component" value="Genome"/>
</dbReference>
<dbReference type="KEGG" id="vg:5179507"/>
<accession>Q14W55</accession>
<name>Q14W55_9VIRU</name>
<organism evidence="1 2">
    <name type="scientific">Ranid herpesvirus 2</name>
    <dbReference type="NCBI Taxonomy" id="389214"/>
    <lineage>
        <taxon>Viruses</taxon>
        <taxon>Duplodnaviria</taxon>
        <taxon>Heunggongvirae</taxon>
        <taxon>Peploviricota</taxon>
        <taxon>Herviviricetes</taxon>
        <taxon>Herpesvirales</taxon>
        <taxon>Alloherpesviridae</taxon>
        <taxon>Batravirus</taxon>
        <taxon>Batravirus ranidallo2</taxon>
    </lineage>
</organism>
<dbReference type="EMBL" id="DQ665652">
    <property type="protein sequence ID" value="ABG25649.1"/>
    <property type="molecule type" value="Genomic_DNA"/>
</dbReference>
<dbReference type="GeneID" id="5179507"/>
<proteinExistence type="predicted"/>
<sequence length="297" mass="34851">MEKIVQYRVPAWYPGKKDGDAQTPMEFLYPLLEGQISPRILDRFHKKCGYMRHMWTNNPTASREDKLVDWSNVDWSSFYYSLMRMEDYRRKCFLGFCLAAHQGLAEHLLAEVRRLGPKNAYQMERYILEHTTRDVVWPNPLRSPLLDLILNLRSVVYQAGEDLHFALLYMEVCAFRINPAKLRCLKSALYGEVQELTAAMYAVLLVTYIDKHYSWIHEKNLGADLLTLFPYLYVMLREHFTLRFCFMLTEKLRVDTRSKSVSLATCQDYGYVTRENCFLGTVRATYGDAVDVIGFRL</sequence>
<evidence type="ECO:0000313" key="1">
    <source>
        <dbReference type="EMBL" id="ABG25649.1"/>
    </source>
</evidence>
<protein>
    <submittedName>
        <fullName evidence="1">ORF51</fullName>
    </submittedName>
</protein>
<evidence type="ECO:0000313" key="2">
    <source>
        <dbReference type="Proteomes" id="UP000120576"/>
    </source>
</evidence>
<reference evidence="1 2" key="1">
    <citation type="journal article" date="2006" name="J. Gen. Virol.">
        <title>Genome sequences of two frog herpesviruses.</title>
        <authorList>
            <person name="Davison A.J."/>
            <person name="Cunningham C."/>
            <person name="Sauerbier W."/>
            <person name="McKinnell R.G."/>
        </authorList>
    </citation>
    <scope>NUCLEOTIDE SEQUENCE [LARGE SCALE GENOMIC DNA]</scope>
    <source>
        <strain evidence="1">ATCC VR-568</strain>
    </source>
</reference>